<sequence length="450" mass="49083">MKPLPVHPEAASLLLRWHIGNRMSQMVRYLQFRHYPLMNKSKFFISNSKAVGSSLFVMALSPMWTQAESSIVSGFAGSPDTIGNGSGLHDGLGGTLLDGVKLTASLSAMYDSNIDQRAAAPGESERDDFILGLGGNVKYLSKSTDWTFGANYRGYLRQYVEQTDSSGYDQSAGAVVQYEGGRISASLDAKVSYDEGSNRNYNSAVVEEVDYGIGLTTRYKLSSKTTVEGKINQSYSTTIGDEFGDTEALDLGVSALWRYSPLTEWGPGLRYTFRSGSSQVDRNTIGPTIKVDYKLSTKVSLDSQMGVDFTSYDGKSGDPSFAAALGLKYKASKLWDMSLAIVQDTEADPSNAGAFTEVTSLRLGYTRKIRRAELGLGVSYSANRAELPDEVTTTSEGEDRDYYSVDGKIGMLIFAETTAAELFLRYSEQSSNLADTWDAVQVGVRLSRSF</sequence>
<dbReference type="AlphaFoldDB" id="A0A934VD99"/>
<organism evidence="1 2">
    <name type="scientific">Luteolibacter yonseiensis</name>
    <dbReference type="NCBI Taxonomy" id="1144680"/>
    <lineage>
        <taxon>Bacteria</taxon>
        <taxon>Pseudomonadati</taxon>
        <taxon>Verrucomicrobiota</taxon>
        <taxon>Verrucomicrobiia</taxon>
        <taxon>Verrucomicrobiales</taxon>
        <taxon>Verrucomicrobiaceae</taxon>
        <taxon>Luteolibacter</taxon>
    </lineage>
</organism>
<accession>A0A934VD99</accession>
<evidence type="ECO:0000313" key="1">
    <source>
        <dbReference type="EMBL" id="MBK1817344.1"/>
    </source>
</evidence>
<dbReference type="EMBL" id="JAENIK010000012">
    <property type="protein sequence ID" value="MBK1817344.1"/>
    <property type="molecule type" value="Genomic_DNA"/>
</dbReference>
<reference evidence="1" key="1">
    <citation type="submission" date="2021-01" db="EMBL/GenBank/DDBJ databases">
        <title>Modified the classification status of verrucomicrobia.</title>
        <authorList>
            <person name="Feng X."/>
        </authorList>
    </citation>
    <scope>NUCLEOTIDE SEQUENCE</scope>
    <source>
        <strain evidence="1">JCM 18052</strain>
    </source>
</reference>
<dbReference type="Proteomes" id="UP000600139">
    <property type="component" value="Unassembled WGS sequence"/>
</dbReference>
<name>A0A934VD99_9BACT</name>
<dbReference type="RefSeq" id="WP_200352288.1">
    <property type="nucleotide sequence ID" value="NZ_BAABHZ010000001.1"/>
</dbReference>
<evidence type="ECO:0000313" key="2">
    <source>
        <dbReference type="Proteomes" id="UP000600139"/>
    </source>
</evidence>
<keyword evidence="2" id="KW-1185">Reference proteome</keyword>
<protein>
    <submittedName>
        <fullName evidence="1">Uncharacterized protein</fullName>
    </submittedName>
</protein>
<comment type="caution">
    <text evidence="1">The sequence shown here is derived from an EMBL/GenBank/DDBJ whole genome shotgun (WGS) entry which is preliminary data.</text>
</comment>
<proteinExistence type="predicted"/>
<gene>
    <name evidence="1" type="ORF">JIN84_17115</name>
</gene>
<dbReference type="SUPFAM" id="SSF56935">
    <property type="entry name" value="Porins"/>
    <property type="match status" value="1"/>
</dbReference>